<protein>
    <submittedName>
        <fullName evidence="1">Uncharacterized protein</fullName>
    </submittedName>
</protein>
<evidence type="ECO:0000313" key="2">
    <source>
        <dbReference type="Proteomes" id="UP000265520"/>
    </source>
</evidence>
<evidence type="ECO:0000313" key="1">
    <source>
        <dbReference type="EMBL" id="MCI94433.1"/>
    </source>
</evidence>
<dbReference type="AlphaFoldDB" id="A0A392W3V6"/>
<feature type="non-terminal residue" evidence="1">
    <location>
        <position position="1"/>
    </location>
</feature>
<comment type="caution">
    <text evidence="1">The sequence shown here is derived from an EMBL/GenBank/DDBJ whole genome shotgun (WGS) entry which is preliminary data.</text>
</comment>
<name>A0A392W3V6_9FABA</name>
<dbReference type="EMBL" id="LXQA011355773">
    <property type="protein sequence ID" value="MCI94433.1"/>
    <property type="molecule type" value="Genomic_DNA"/>
</dbReference>
<accession>A0A392W3V6</accession>
<keyword evidence="2" id="KW-1185">Reference proteome</keyword>
<reference evidence="1 2" key="1">
    <citation type="journal article" date="2018" name="Front. Plant Sci.">
        <title>Red Clover (Trifolium pratense) and Zigzag Clover (T. medium) - A Picture of Genomic Similarities and Differences.</title>
        <authorList>
            <person name="Dluhosova J."/>
            <person name="Istvanek J."/>
            <person name="Nedelnik J."/>
            <person name="Repkova J."/>
        </authorList>
    </citation>
    <scope>NUCLEOTIDE SEQUENCE [LARGE SCALE GENOMIC DNA]</scope>
    <source>
        <strain evidence="2">cv. 10/8</strain>
        <tissue evidence="1">Leaf</tissue>
    </source>
</reference>
<dbReference type="Proteomes" id="UP000265520">
    <property type="component" value="Unassembled WGS sequence"/>
</dbReference>
<sequence length="28" mass="3378">VCRDLQVSRRHVCLHFGDYFARKSFYAC</sequence>
<organism evidence="1 2">
    <name type="scientific">Trifolium medium</name>
    <dbReference type="NCBI Taxonomy" id="97028"/>
    <lineage>
        <taxon>Eukaryota</taxon>
        <taxon>Viridiplantae</taxon>
        <taxon>Streptophyta</taxon>
        <taxon>Embryophyta</taxon>
        <taxon>Tracheophyta</taxon>
        <taxon>Spermatophyta</taxon>
        <taxon>Magnoliopsida</taxon>
        <taxon>eudicotyledons</taxon>
        <taxon>Gunneridae</taxon>
        <taxon>Pentapetalae</taxon>
        <taxon>rosids</taxon>
        <taxon>fabids</taxon>
        <taxon>Fabales</taxon>
        <taxon>Fabaceae</taxon>
        <taxon>Papilionoideae</taxon>
        <taxon>50 kb inversion clade</taxon>
        <taxon>NPAAA clade</taxon>
        <taxon>Hologalegina</taxon>
        <taxon>IRL clade</taxon>
        <taxon>Trifolieae</taxon>
        <taxon>Trifolium</taxon>
    </lineage>
</organism>
<proteinExistence type="predicted"/>